<sequence>MVLDVASFASQIELIIVIFLVLCNELHLCGDRYSNLSDLCFCEVRQFDLGDLHLNEDRLFGLGDLRLSGVCQLDPSNLLSENFSVVLKFAAFIVDFTHLVTICYSKTSVKHHNHYGHEGTREPKVMHTFDGSVPLFLKGSSEERIKGYRLGFVHEDAQVNEVFVVPNTFGNELAKTDTQYTNGDTRFPSWIRLIDTQWCTFLVNFVLITFEERLRTTIL</sequence>
<proteinExistence type="predicted"/>
<evidence type="ECO:0000313" key="1">
    <source>
        <dbReference type="EMBL" id="ONK78329.1"/>
    </source>
</evidence>
<gene>
    <name evidence="1" type="ORF">A4U43_C02F17400</name>
</gene>
<organism evidence="1 2">
    <name type="scientific">Asparagus officinalis</name>
    <name type="common">Garden asparagus</name>
    <dbReference type="NCBI Taxonomy" id="4686"/>
    <lineage>
        <taxon>Eukaryota</taxon>
        <taxon>Viridiplantae</taxon>
        <taxon>Streptophyta</taxon>
        <taxon>Embryophyta</taxon>
        <taxon>Tracheophyta</taxon>
        <taxon>Spermatophyta</taxon>
        <taxon>Magnoliopsida</taxon>
        <taxon>Liliopsida</taxon>
        <taxon>Asparagales</taxon>
        <taxon>Asparagaceae</taxon>
        <taxon>Asparagoideae</taxon>
        <taxon>Asparagus</taxon>
    </lineage>
</organism>
<dbReference type="EMBL" id="CM007382">
    <property type="protein sequence ID" value="ONK78329.1"/>
    <property type="molecule type" value="Genomic_DNA"/>
</dbReference>
<accession>A0A5P1FMX9</accession>
<dbReference type="AlphaFoldDB" id="A0A5P1FMX9"/>
<evidence type="ECO:0000313" key="2">
    <source>
        <dbReference type="Proteomes" id="UP000243459"/>
    </source>
</evidence>
<keyword evidence="2" id="KW-1185">Reference proteome</keyword>
<protein>
    <submittedName>
        <fullName evidence="1">Uncharacterized protein</fullName>
    </submittedName>
</protein>
<dbReference type="Gramene" id="ONK78329">
    <property type="protein sequence ID" value="ONK78329"/>
    <property type="gene ID" value="A4U43_C02F17400"/>
</dbReference>
<dbReference type="Proteomes" id="UP000243459">
    <property type="component" value="Chromosome 2"/>
</dbReference>
<reference evidence="2" key="1">
    <citation type="journal article" date="2017" name="Nat. Commun.">
        <title>The asparagus genome sheds light on the origin and evolution of a young Y chromosome.</title>
        <authorList>
            <person name="Harkess A."/>
            <person name="Zhou J."/>
            <person name="Xu C."/>
            <person name="Bowers J.E."/>
            <person name="Van der Hulst R."/>
            <person name="Ayyampalayam S."/>
            <person name="Mercati F."/>
            <person name="Riccardi P."/>
            <person name="McKain M.R."/>
            <person name="Kakrana A."/>
            <person name="Tang H."/>
            <person name="Ray J."/>
            <person name="Groenendijk J."/>
            <person name="Arikit S."/>
            <person name="Mathioni S.M."/>
            <person name="Nakano M."/>
            <person name="Shan H."/>
            <person name="Telgmann-Rauber A."/>
            <person name="Kanno A."/>
            <person name="Yue Z."/>
            <person name="Chen H."/>
            <person name="Li W."/>
            <person name="Chen Y."/>
            <person name="Xu X."/>
            <person name="Zhang Y."/>
            <person name="Luo S."/>
            <person name="Chen H."/>
            <person name="Gao J."/>
            <person name="Mao Z."/>
            <person name="Pires J.C."/>
            <person name="Luo M."/>
            <person name="Kudrna D."/>
            <person name="Wing R.A."/>
            <person name="Meyers B.C."/>
            <person name="Yi K."/>
            <person name="Kong H."/>
            <person name="Lavrijsen P."/>
            <person name="Sunseri F."/>
            <person name="Falavigna A."/>
            <person name="Ye Y."/>
            <person name="Leebens-Mack J.H."/>
            <person name="Chen G."/>
        </authorList>
    </citation>
    <scope>NUCLEOTIDE SEQUENCE [LARGE SCALE GENOMIC DNA]</scope>
    <source>
        <strain evidence="2">cv. DH0086</strain>
    </source>
</reference>
<name>A0A5P1FMX9_ASPOF</name>